<keyword evidence="5" id="KW-0539">Nucleus</keyword>
<keyword evidence="2" id="KW-0805">Transcription regulation</keyword>
<dbReference type="GO" id="GO:0005634">
    <property type="term" value="C:nucleus"/>
    <property type="evidence" value="ECO:0007669"/>
    <property type="project" value="UniProtKB-SubCell"/>
</dbReference>
<protein>
    <recommendedName>
        <fullName evidence="7">WRKY domain-containing protein</fullName>
    </recommendedName>
</protein>
<keyword evidence="9" id="KW-1185">Reference proteome</keyword>
<feature type="region of interest" description="Disordered" evidence="6">
    <location>
        <begin position="1"/>
        <end position="27"/>
    </location>
</feature>
<evidence type="ECO:0000256" key="5">
    <source>
        <dbReference type="ARBA" id="ARBA00023242"/>
    </source>
</evidence>
<dbReference type="InterPro" id="IPR036576">
    <property type="entry name" value="WRKY_dom_sf"/>
</dbReference>
<dbReference type="SUPFAM" id="SSF118290">
    <property type="entry name" value="WRKY DNA-binding domain"/>
    <property type="match status" value="1"/>
</dbReference>
<dbReference type="Proteomes" id="UP000030645">
    <property type="component" value="Unassembled WGS sequence"/>
</dbReference>
<evidence type="ECO:0000313" key="9">
    <source>
        <dbReference type="Proteomes" id="UP000030645"/>
    </source>
</evidence>
<organism evidence="8 9">
    <name type="scientific">Morus notabilis</name>
    <dbReference type="NCBI Taxonomy" id="981085"/>
    <lineage>
        <taxon>Eukaryota</taxon>
        <taxon>Viridiplantae</taxon>
        <taxon>Streptophyta</taxon>
        <taxon>Embryophyta</taxon>
        <taxon>Tracheophyta</taxon>
        <taxon>Spermatophyta</taxon>
        <taxon>Magnoliopsida</taxon>
        <taxon>eudicotyledons</taxon>
        <taxon>Gunneridae</taxon>
        <taxon>Pentapetalae</taxon>
        <taxon>rosids</taxon>
        <taxon>fabids</taxon>
        <taxon>Rosales</taxon>
        <taxon>Moraceae</taxon>
        <taxon>Moreae</taxon>
        <taxon>Morus</taxon>
    </lineage>
</organism>
<evidence type="ECO:0000256" key="2">
    <source>
        <dbReference type="ARBA" id="ARBA00023015"/>
    </source>
</evidence>
<evidence type="ECO:0000256" key="1">
    <source>
        <dbReference type="ARBA" id="ARBA00004123"/>
    </source>
</evidence>
<dbReference type="AlphaFoldDB" id="W9S9B6"/>
<evidence type="ECO:0000256" key="4">
    <source>
        <dbReference type="ARBA" id="ARBA00023163"/>
    </source>
</evidence>
<comment type="subcellular location">
    <subcellularLocation>
        <location evidence="1">Nucleus</location>
    </subcellularLocation>
</comment>
<evidence type="ECO:0000259" key="7">
    <source>
        <dbReference type="Pfam" id="PF03106"/>
    </source>
</evidence>
<sequence>MSEACPNEESTMESEWQEGLEEEQDMDPETEKYTYKLVLPEDGYEWKKYGQKFIKNIGKFRRKLTRQFIIIIIKRQPI</sequence>
<keyword evidence="4" id="KW-0804">Transcription</keyword>
<dbReference type="InterPro" id="IPR003657">
    <property type="entry name" value="WRKY_dom"/>
</dbReference>
<dbReference type="Pfam" id="PF03106">
    <property type="entry name" value="WRKY"/>
    <property type="match status" value="1"/>
</dbReference>
<dbReference type="Gene3D" id="2.20.25.80">
    <property type="entry name" value="WRKY domain"/>
    <property type="match status" value="1"/>
</dbReference>
<dbReference type="EMBL" id="KE345179">
    <property type="protein sequence ID" value="EXB94823.1"/>
    <property type="molecule type" value="Genomic_DNA"/>
</dbReference>
<reference evidence="9" key="1">
    <citation type="submission" date="2013-01" db="EMBL/GenBank/DDBJ databases">
        <title>Draft Genome Sequence of a Mulberry Tree, Morus notabilis C.K. Schneid.</title>
        <authorList>
            <person name="He N."/>
            <person name="Zhao S."/>
        </authorList>
    </citation>
    <scope>NUCLEOTIDE SEQUENCE</scope>
</reference>
<keyword evidence="3" id="KW-0238">DNA-binding</keyword>
<dbReference type="GO" id="GO:0003700">
    <property type="term" value="F:DNA-binding transcription factor activity"/>
    <property type="evidence" value="ECO:0007669"/>
    <property type="project" value="InterPro"/>
</dbReference>
<dbReference type="GO" id="GO:0043565">
    <property type="term" value="F:sequence-specific DNA binding"/>
    <property type="evidence" value="ECO:0007669"/>
    <property type="project" value="InterPro"/>
</dbReference>
<proteinExistence type="predicted"/>
<feature type="compositionally biased region" description="Acidic residues" evidence="6">
    <location>
        <begin position="10"/>
        <end position="27"/>
    </location>
</feature>
<evidence type="ECO:0000313" key="8">
    <source>
        <dbReference type="EMBL" id="EXB94823.1"/>
    </source>
</evidence>
<gene>
    <name evidence="8" type="ORF">L484_005079</name>
</gene>
<feature type="domain" description="WRKY" evidence="7">
    <location>
        <begin position="41"/>
        <end position="58"/>
    </location>
</feature>
<evidence type="ECO:0000256" key="6">
    <source>
        <dbReference type="SAM" id="MobiDB-lite"/>
    </source>
</evidence>
<name>W9S9B6_9ROSA</name>
<evidence type="ECO:0000256" key="3">
    <source>
        <dbReference type="ARBA" id="ARBA00023125"/>
    </source>
</evidence>
<accession>W9S9B6</accession>